<dbReference type="RefSeq" id="WP_380895162.1">
    <property type="nucleotide sequence ID" value="NZ_JBHTKY010000006.1"/>
</dbReference>
<keyword evidence="3" id="KW-1185">Reference proteome</keyword>
<organism evidence="2 3">
    <name type="scientific">Sphingobacterium daejeonense</name>
    <dbReference type="NCBI Taxonomy" id="371142"/>
    <lineage>
        <taxon>Bacteria</taxon>
        <taxon>Pseudomonadati</taxon>
        <taxon>Bacteroidota</taxon>
        <taxon>Sphingobacteriia</taxon>
        <taxon>Sphingobacteriales</taxon>
        <taxon>Sphingobacteriaceae</taxon>
        <taxon>Sphingobacterium</taxon>
    </lineage>
</organism>
<dbReference type="Proteomes" id="UP001597205">
    <property type="component" value="Unassembled WGS sequence"/>
</dbReference>
<protein>
    <submittedName>
        <fullName evidence="2">Helix-turn-helix domain-containing protein</fullName>
    </submittedName>
</protein>
<evidence type="ECO:0000259" key="1">
    <source>
        <dbReference type="Pfam" id="PF12728"/>
    </source>
</evidence>
<comment type="caution">
    <text evidence="2">The sequence shown here is derived from an EMBL/GenBank/DDBJ whole genome shotgun (WGS) entry which is preliminary data.</text>
</comment>
<sequence length="90" mass="10766">MKTIEDRLRKIEKLLLTKKEVLTFDEACNYTGISESYMYKLTSARKIPYFKPYGKLIYFKTQEINEWLLKNPVVMKEDIQSEAIGRTFQF</sequence>
<reference evidence="3" key="1">
    <citation type="journal article" date="2019" name="Int. J. Syst. Evol. Microbiol.">
        <title>The Global Catalogue of Microorganisms (GCM) 10K type strain sequencing project: providing services to taxonomists for standard genome sequencing and annotation.</title>
        <authorList>
            <consortium name="The Broad Institute Genomics Platform"/>
            <consortium name="The Broad Institute Genome Sequencing Center for Infectious Disease"/>
            <person name="Wu L."/>
            <person name="Ma J."/>
        </authorList>
    </citation>
    <scope>NUCLEOTIDE SEQUENCE [LARGE SCALE GENOMIC DNA]</scope>
    <source>
        <strain evidence="3">CCUG 52468</strain>
    </source>
</reference>
<dbReference type="NCBIfam" id="TIGR01764">
    <property type="entry name" value="excise"/>
    <property type="match status" value="1"/>
</dbReference>
<name>A0ABW3RJJ4_9SPHI</name>
<gene>
    <name evidence="2" type="ORF">ACFQ2C_06375</name>
</gene>
<proteinExistence type="predicted"/>
<evidence type="ECO:0000313" key="3">
    <source>
        <dbReference type="Proteomes" id="UP001597205"/>
    </source>
</evidence>
<evidence type="ECO:0000313" key="2">
    <source>
        <dbReference type="EMBL" id="MFD1165228.1"/>
    </source>
</evidence>
<accession>A0ABW3RJJ4</accession>
<feature type="domain" description="Helix-turn-helix" evidence="1">
    <location>
        <begin position="21"/>
        <end position="71"/>
    </location>
</feature>
<dbReference type="Pfam" id="PF12728">
    <property type="entry name" value="HTH_17"/>
    <property type="match status" value="1"/>
</dbReference>
<dbReference type="InterPro" id="IPR041657">
    <property type="entry name" value="HTH_17"/>
</dbReference>
<dbReference type="InterPro" id="IPR010093">
    <property type="entry name" value="SinI_DNA-bd"/>
</dbReference>
<dbReference type="EMBL" id="JBHTKY010000006">
    <property type="protein sequence ID" value="MFD1165228.1"/>
    <property type="molecule type" value="Genomic_DNA"/>
</dbReference>